<evidence type="ECO:0000256" key="1">
    <source>
        <dbReference type="SAM" id="MobiDB-lite"/>
    </source>
</evidence>
<dbReference type="AlphaFoldDB" id="A0A061RWM8"/>
<dbReference type="EMBL" id="GBEZ01010740">
    <property type="protein sequence ID" value="JAC74976.1"/>
    <property type="molecule type" value="Transcribed_RNA"/>
</dbReference>
<reference evidence="2" key="1">
    <citation type="submission" date="2014-05" db="EMBL/GenBank/DDBJ databases">
        <title>The transcriptome of the halophilic microalga Tetraselmis sp. GSL018 isolated from the Great Salt Lake, Utah.</title>
        <authorList>
            <person name="Jinkerson R.E."/>
            <person name="D'Adamo S."/>
            <person name="Posewitz M.C."/>
        </authorList>
    </citation>
    <scope>NUCLEOTIDE SEQUENCE</scope>
    <source>
        <strain evidence="2">GSL018</strain>
    </source>
</reference>
<name>A0A061RWM8_9CHLO</name>
<feature type="region of interest" description="Disordered" evidence="1">
    <location>
        <begin position="1"/>
        <end position="41"/>
    </location>
</feature>
<evidence type="ECO:0000313" key="2">
    <source>
        <dbReference type="EMBL" id="JAC74976.1"/>
    </source>
</evidence>
<protein>
    <submittedName>
        <fullName evidence="2">Uncharacterized protein</fullName>
    </submittedName>
</protein>
<feature type="compositionally biased region" description="Basic and acidic residues" evidence="1">
    <location>
        <begin position="19"/>
        <end position="41"/>
    </location>
</feature>
<accession>A0A061RWM8</accession>
<sequence length="61" mass="6785">MHVMPTAAETDTAGFRSGSDQKRGGGQGRMKDQDGLLKQDRYEGRTMGLAFGLDRWPDLNR</sequence>
<proteinExistence type="predicted"/>
<organism evidence="2">
    <name type="scientific">Tetraselmis sp. GSL018</name>
    <dbReference type="NCBI Taxonomy" id="582737"/>
    <lineage>
        <taxon>Eukaryota</taxon>
        <taxon>Viridiplantae</taxon>
        <taxon>Chlorophyta</taxon>
        <taxon>core chlorophytes</taxon>
        <taxon>Chlorodendrophyceae</taxon>
        <taxon>Chlorodendrales</taxon>
        <taxon>Chlorodendraceae</taxon>
        <taxon>Tetraselmis</taxon>
    </lineage>
</organism>
<feature type="non-terminal residue" evidence="2">
    <location>
        <position position="61"/>
    </location>
</feature>
<gene>
    <name evidence="2" type="ORF">TSPGSL018_24468</name>
</gene>